<comment type="similarity">
    <text evidence="1">Belongs to the SCO1/2 family.</text>
</comment>
<dbReference type="Pfam" id="PF02630">
    <property type="entry name" value="SCO1-SenC"/>
    <property type="match status" value="1"/>
</dbReference>
<feature type="signal peptide" evidence="2">
    <location>
        <begin position="1"/>
        <end position="20"/>
    </location>
</feature>
<dbReference type="Proteomes" id="UP001442841">
    <property type="component" value="Chromosome"/>
</dbReference>
<evidence type="ECO:0000256" key="2">
    <source>
        <dbReference type="SAM" id="SignalP"/>
    </source>
</evidence>
<protein>
    <submittedName>
        <fullName evidence="3">SCO family protein</fullName>
    </submittedName>
</protein>
<proteinExistence type="inferred from homology"/>
<keyword evidence="2" id="KW-0732">Signal</keyword>
<gene>
    <name evidence="3" type="ORF">AADG42_08895</name>
</gene>
<dbReference type="CDD" id="cd02968">
    <property type="entry name" value="SCO"/>
    <property type="match status" value="1"/>
</dbReference>
<dbReference type="SUPFAM" id="SSF52833">
    <property type="entry name" value="Thioredoxin-like"/>
    <property type="match status" value="1"/>
</dbReference>
<evidence type="ECO:0000313" key="4">
    <source>
        <dbReference type="Proteomes" id="UP001442841"/>
    </source>
</evidence>
<dbReference type="PANTHER" id="PTHR12151">
    <property type="entry name" value="ELECTRON TRANSPORT PROTIN SCO1/SENC FAMILY MEMBER"/>
    <property type="match status" value="1"/>
</dbReference>
<name>A0ABZ3FMY2_9ACTN</name>
<dbReference type="PROSITE" id="PS51257">
    <property type="entry name" value="PROKAR_LIPOPROTEIN"/>
    <property type="match status" value="1"/>
</dbReference>
<feature type="chain" id="PRO_5045978153" evidence="2">
    <location>
        <begin position="21"/>
        <end position="207"/>
    </location>
</feature>
<reference evidence="3 4" key="1">
    <citation type="submission" date="2024-04" db="EMBL/GenBank/DDBJ databases">
        <title>Isolation of an actinomycete strain from pig manure.</title>
        <authorList>
            <person name="Gong T."/>
            <person name="Yu Z."/>
            <person name="An M."/>
            <person name="Wei C."/>
            <person name="Yang W."/>
            <person name="Liu L."/>
        </authorList>
    </citation>
    <scope>NUCLEOTIDE SEQUENCE [LARGE SCALE GENOMIC DNA]</scope>
    <source>
        <strain evidence="3 4">ZF39</strain>
    </source>
</reference>
<evidence type="ECO:0000256" key="1">
    <source>
        <dbReference type="ARBA" id="ARBA00010996"/>
    </source>
</evidence>
<sequence>MARCLVGLVVLAVVMVTGCAAPSVAGQAIAPKADEADAYHGTWLDQPFTMPDVALTDTAELPYNLRTSPTTPVSLLYLGYPDCPDVCNSTLGGLAGAFDGLSPDVRDDITVLVVDIDADRGSSKQLKRWLAGHGEGFVGLRGTSGQIREIADAVGVEMHEPGPDGVILHSAQIIGFDRHHRATVLWTPDLPADALAADLQTLVAAQR</sequence>
<accession>A0ABZ3FMY2</accession>
<dbReference type="Gene3D" id="3.40.30.10">
    <property type="entry name" value="Glutaredoxin"/>
    <property type="match status" value="1"/>
</dbReference>
<organism evidence="3 4">
    <name type="scientific">Ammonicoccus fulvus</name>
    <dbReference type="NCBI Taxonomy" id="3138240"/>
    <lineage>
        <taxon>Bacteria</taxon>
        <taxon>Bacillati</taxon>
        <taxon>Actinomycetota</taxon>
        <taxon>Actinomycetes</taxon>
        <taxon>Propionibacteriales</taxon>
        <taxon>Propionibacteriaceae</taxon>
        <taxon>Ammonicoccus</taxon>
    </lineage>
</organism>
<dbReference type="PANTHER" id="PTHR12151:SF25">
    <property type="entry name" value="LINALOOL DEHYDRATASE_ISOMERASE DOMAIN-CONTAINING PROTEIN"/>
    <property type="match status" value="1"/>
</dbReference>
<dbReference type="InterPro" id="IPR036249">
    <property type="entry name" value="Thioredoxin-like_sf"/>
</dbReference>
<dbReference type="InterPro" id="IPR003782">
    <property type="entry name" value="SCO1/SenC"/>
</dbReference>
<keyword evidence="4" id="KW-1185">Reference proteome</keyword>
<dbReference type="EMBL" id="CP154795">
    <property type="protein sequence ID" value="XAN07403.1"/>
    <property type="molecule type" value="Genomic_DNA"/>
</dbReference>
<dbReference type="RefSeq" id="WP_425308860.1">
    <property type="nucleotide sequence ID" value="NZ_CP154795.1"/>
</dbReference>
<evidence type="ECO:0000313" key="3">
    <source>
        <dbReference type="EMBL" id="XAN07403.1"/>
    </source>
</evidence>